<sequence>MNIESIQEDVAKEKKMKLRNIKGRVKWEPHQKNIVLKAFKKHIKNRIPPKKSECLKFLSENPKFSCDWIRIKTLVFNTYRDK</sequence>
<name>A0AAV8XVL3_9CUCU</name>
<keyword evidence="2" id="KW-1185">Reference proteome</keyword>
<evidence type="ECO:0000313" key="1">
    <source>
        <dbReference type="EMBL" id="KAJ8943080.1"/>
    </source>
</evidence>
<organism evidence="1 2">
    <name type="scientific">Rhamnusium bicolor</name>
    <dbReference type="NCBI Taxonomy" id="1586634"/>
    <lineage>
        <taxon>Eukaryota</taxon>
        <taxon>Metazoa</taxon>
        <taxon>Ecdysozoa</taxon>
        <taxon>Arthropoda</taxon>
        <taxon>Hexapoda</taxon>
        <taxon>Insecta</taxon>
        <taxon>Pterygota</taxon>
        <taxon>Neoptera</taxon>
        <taxon>Endopterygota</taxon>
        <taxon>Coleoptera</taxon>
        <taxon>Polyphaga</taxon>
        <taxon>Cucujiformia</taxon>
        <taxon>Chrysomeloidea</taxon>
        <taxon>Cerambycidae</taxon>
        <taxon>Lepturinae</taxon>
        <taxon>Rhagiini</taxon>
        <taxon>Rhamnusium</taxon>
    </lineage>
</organism>
<protein>
    <submittedName>
        <fullName evidence="1">Uncharacterized protein</fullName>
    </submittedName>
</protein>
<dbReference type="EMBL" id="JANEYF010002714">
    <property type="protein sequence ID" value="KAJ8943080.1"/>
    <property type="molecule type" value="Genomic_DNA"/>
</dbReference>
<accession>A0AAV8XVL3</accession>
<gene>
    <name evidence="1" type="ORF">NQ314_009829</name>
</gene>
<dbReference type="AlphaFoldDB" id="A0AAV8XVL3"/>
<reference evidence="1" key="1">
    <citation type="journal article" date="2023" name="Insect Mol. Biol.">
        <title>Genome sequencing provides insights into the evolution of gene families encoding plant cell wall-degrading enzymes in longhorned beetles.</title>
        <authorList>
            <person name="Shin N.R."/>
            <person name="Okamura Y."/>
            <person name="Kirsch R."/>
            <person name="Pauchet Y."/>
        </authorList>
    </citation>
    <scope>NUCLEOTIDE SEQUENCE</scope>
    <source>
        <strain evidence="1">RBIC_L_NR</strain>
    </source>
</reference>
<evidence type="ECO:0000313" key="2">
    <source>
        <dbReference type="Proteomes" id="UP001162156"/>
    </source>
</evidence>
<comment type="caution">
    <text evidence="1">The sequence shown here is derived from an EMBL/GenBank/DDBJ whole genome shotgun (WGS) entry which is preliminary data.</text>
</comment>
<dbReference type="Proteomes" id="UP001162156">
    <property type="component" value="Unassembled WGS sequence"/>
</dbReference>
<proteinExistence type="predicted"/>